<evidence type="ECO:0000256" key="1">
    <source>
        <dbReference type="SAM" id="Phobius"/>
    </source>
</evidence>
<sequence length="238" mass="26002">MIPNSSVLSTVIGERAKELQSLRPSLMGSFIYPGWVGTSITEDIASQFSLQDGIEELFKNITINLMTLQPNLTSPYAPPASNVTLTTYHNVYSYSVSKLWIAYGLSIGFSTICVLAGLRTLVSNRAYYSADFSTVLRALKASHLSVKIDPADTDGKQPLPKYIGGAKIAFEATHGRDAAVYSQVKVANHQPDTELESAIETRHASSGRVSPLASGEMVHRDHFIGEETDHSNTYRYPS</sequence>
<name>A0A6A6X378_9PLEO</name>
<dbReference type="EMBL" id="MU002045">
    <property type="protein sequence ID" value="KAF2790960.1"/>
    <property type="molecule type" value="Genomic_DNA"/>
</dbReference>
<gene>
    <name evidence="2" type="ORF">K505DRAFT_250056</name>
</gene>
<protein>
    <submittedName>
        <fullName evidence="2">Uncharacterized protein</fullName>
    </submittedName>
</protein>
<dbReference type="PANTHER" id="PTHR35041">
    <property type="entry name" value="MEDIATOR OF RNA POLYMERASE II TRANSCRIPTION SUBUNIT 1"/>
    <property type="match status" value="1"/>
</dbReference>
<keyword evidence="1" id="KW-1133">Transmembrane helix</keyword>
<organism evidence="2 3">
    <name type="scientific">Melanomma pulvis-pyrius CBS 109.77</name>
    <dbReference type="NCBI Taxonomy" id="1314802"/>
    <lineage>
        <taxon>Eukaryota</taxon>
        <taxon>Fungi</taxon>
        <taxon>Dikarya</taxon>
        <taxon>Ascomycota</taxon>
        <taxon>Pezizomycotina</taxon>
        <taxon>Dothideomycetes</taxon>
        <taxon>Pleosporomycetidae</taxon>
        <taxon>Pleosporales</taxon>
        <taxon>Melanommataceae</taxon>
        <taxon>Melanomma</taxon>
    </lineage>
</organism>
<dbReference type="PANTHER" id="PTHR35041:SF3">
    <property type="entry name" value="FORMYLMETHIONINE DEFORMYLASE-LIKE PROTEIN"/>
    <property type="match status" value="1"/>
</dbReference>
<accession>A0A6A6X378</accession>
<keyword evidence="1" id="KW-0812">Transmembrane</keyword>
<proteinExistence type="predicted"/>
<evidence type="ECO:0000313" key="2">
    <source>
        <dbReference type="EMBL" id="KAF2790960.1"/>
    </source>
</evidence>
<feature type="transmembrane region" description="Helical" evidence="1">
    <location>
        <begin position="100"/>
        <end position="118"/>
    </location>
</feature>
<dbReference type="Proteomes" id="UP000799757">
    <property type="component" value="Unassembled WGS sequence"/>
</dbReference>
<keyword evidence="3" id="KW-1185">Reference proteome</keyword>
<evidence type="ECO:0000313" key="3">
    <source>
        <dbReference type="Proteomes" id="UP000799757"/>
    </source>
</evidence>
<keyword evidence="1" id="KW-0472">Membrane</keyword>
<dbReference type="AlphaFoldDB" id="A0A6A6X378"/>
<dbReference type="OrthoDB" id="3796763at2759"/>
<reference evidence="2" key="1">
    <citation type="journal article" date="2020" name="Stud. Mycol.">
        <title>101 Dothideomycetes genomes: a test case for predicting lifestyles and emergence of pathogens.</title>
        <authorList>
            <person name="Haridas S."/>
            <person name="Albert R."/>
            <person name="Binder M."/>
            <person name="Bloem J."/>
            <person name="Labutti K."/>
            <person name="Salamov A."/>
            <person name="Andreopoulos B."/>
            <person name="Baker S."/>
            <person name="Barry K."/>
            <person name="Bills G."/>
            <person name="Bluhm B."/>
            <person name="Cannon C."/>
            <person name="Castanera R."/>
            <person name="Culley D."/>
            <person name="Daum C."/>
            <person name="Ezra D."/>
            <person name="Gonzalez J."/>
            <person name="Henrissat B."/>
            <person name="Kuo A."/>
            <person name="Liang C."/>
            <person name="Lipzen A."/>
            <person name="Lutzoni F."/>
            <person name="Magnuson J."/>
            <person name="Mondo S."/>
            <person name="Nolan M."/>
            <person name="Ohm R."/>
            <person name="Pangilinan J."/>
            <person name="Park H.-J."/>
            <person name="Ramirez L."/>
            <person name="Alfaro M."/>
            <person name="Sun H."/>
            <person name="Tritt A."/>
            <person name="Yoshinaga Y."/>
            <person name="Zwiers L.-H."/>
            <person name="Turgeon B."/>
            <person name="Goodwin S."/>
            <person name="Spatafora J."/>
            <person name="Crous P."/>
            <person name="Grigoriev I."/>
        </authorList>
    </citation>
    <scope>NUCLEOTIDE SEQUENCE</scope>
    <source>
        <strain evidence="2">CBS 109.77</strain>
    </source>
</reference>